<proteinExistence type="predicted"/>
<keyword evidence="3 9" id="KW-0349">Heme</keyword>
<feature type="binding site" description="covalent" evidence="9">
    <location>
        <position position="62"/>
    </location>
    <ligand>
        <name>heme c</name>
        <dbReference type="ChEBI" id="CHEBI:61717"/>
        <label>1</label>
    </ligand>
</feature>
<dbReference type="PANTHER" id="PTHR35008">
    <property type="entry name" value="BLL4482 PROTEIN-RELATED"/>
    <property type="match status" value="1"/>
</dbReference>
<evidence type="ECO:0000256" key="9">
    <source>
        <dbReference type="PIRSR" id="PIRSR000018-50"/>
    </source>
</evidence>
<keyword evidence="8" id="KW-0472">Membrane</keyword>
<feature type="binding site" description="covalent" evidence="9">
    <location>
        <position position="337"/>
    </location>
    <ligand>
        <name>heme c</name>
        <dbReference type="ChEBI" id="CHEBI:61717"/>
        <label>3</label>
    </ligand>
</feature>
<feature type="binding site" description="axial binding residue" evidence="10">
    <location>
        <position position="341"/>
    </location>
    <ligand>
        <name>heme c</name>
        <dbReference type="ChEBI" id="CHEBI:61717"/>
        <label>3</label>
    </ligand>
    <ligandPart>
        <name>Fe</name>
        <dbReference type="ChEBI" id="CHEBI:18248"/>
    </ligandPart>
</feature>
<organism evidence="12 13">
    <name type="scientific">Delftia lacustris</name>
    <dbReference type="NCBI Taxonomy" id="558537"/>
    <lineage>
        <taxon>Bacteria</taxon>
        <taxon>Pseudomonadati</taxon>
        <taxon>Pseudomonadota</taxon>
        <taxon>Betaproteobacteria</taxon>
        <taxon>Burkholderiales</taxon>
        <taxon>Comamonadaceae</taxon>
        <taxon>Delftia</taxon>
    </lineage>
</organism>
<dbReference type="SUPFAM" id="SSF46626">
    <property type="entry name" value="Cytochrome c"/>
    <property type="match status" value="3"/>
</dbReference>
<keyword evidence="6" id="KW-0677">Repeat</keyword>
<keyword evidence="5" id="KW-0732">Signal</keyword>
<evidence type="ECO:0000259" key="11">
    <source>
        <dbReference type="PROSITE" id="PS51007"/>
    </source>
</evidence>
<dbReference type="PIRSF" id="PIRSF000018">
    <property type="entry name" value="Mb_ADH_cyt_c"/>
    <property type="match status" value="1"/>
</dbReference>
<dbReference type="GO" id="GO:0005886">
    <property type="term" value="C:plasma membrane"/>
    <property type="evidence" value="ECO:0007669"/>
    <property type="project" value="UniProtKB-SubCell"/>
</dbReference>
<feature type="binding site" description="axial binding residue" evidence="10">
    <location>
        <position position="63"/>
    </location>
    <ligand>
        <name>heme c</name>
        <dbReference type="ChEBI" id="CHEBI:61717"/>
        <label>1</label>
    </ligand>
    <ligandPart>
        <name>Fe</name>
        <dbReference type="ChEBI" id="CHEBI:18248"/>
    </ligandPart>
</feature>
<feature type="domain" description="Cytochrome c" evidence="11">
    <location>
        <begin position="324"/>
        <end position="416"/>
    </location>
</feature>
<dbReference type="InterPro" id="IPR014353">
    <property type="entry name" value="Membr-bd_ADH_cyt_c"/>
</dbReference>
<dbReference type="InterPro" id="IPR051459">
    <property type="entry name" value="Cytochrome_c-type_DH"/>
</dbReference>
<evidence type="ECO:0000256" key="5">
    <source>
        <dbReference type="ARBA" id="ARBA00022729"/>
    </source>
</evidence>
<dbReference type="GO" id="GO:0005506">
    <property type="term" value="F:iron ion binding"/>
    <property type="evidence" value="ECO:0007669"/>
    <property type="project" value="InterPro"/>
</dbReference>
<dbReference type="GO" id="GO:0016614">
    <property type="term" value="F:oxidoreductase activity, acting on CH-OH group of donors"/>
    <property type="evidence" value="ECO:0007669"/>
    <property type="project" value="InterPro"/>
</dbReference>
<evidence type="ECO:0000256" key="7">
    <source>
        <dbReference type="ARBA" id="ARBA00023004"/>
    </source>
</evidence>
<evidence type="ECO:0000256" key="2">
    <source>
        <dbReference type="ARBA" id="ARBA00022475"/>
    </source>
</evidence>
<evidence type="ECO:0000313" key="13">
    <source>
        <dbReference type="Proteomes" id="UP000183417"/>
    </source>
</evidence>
<dbReference type="Pfam" id="PF13442">
    <property type="entry name" value="Cytochrome_CBB3"/>
    <property type="match status" value="1"/>
</dbReference>
<dbReference type="InterPro" id="IPR036909">
    <property type="entry name" value="Cyt_c-like_dom_sf"/>
</dbReference>
<dbReference type="Pfam" id="PF00034">
    <property type="entry name" value="Cytochrom_C"/>
    <property type="match status" value="1"/>
</dbReference>
<sequence length="443" mass="47872">MHTLKKITLGVVGLASVAGAAFWLATGRSEIAPLQQIPVQEFSQQQIDQGRRLAHMGDCAVCHTAPGGQRNAGGLAMPSPFGTIYSTNITPDAETGIGRWSYEAFERAMRHGVDREGNYLYPAFPYTAFTRVTDEDMKALYAFLMTEPAVSNQAPKTALNFPFNVRRGLALWNALYLEPGEQPAPANQSGEWIRGAYLVEGLGHCAACHSPRNQFGAEKKGADHLAGAFIDGWDAPALNDKAVAPLPWTREDLVRYMQTGFSERHGVAAGPMAPVIEGLSHQTAEDINAMATYLMSYRKPVADAAGTGDAEALVKEKTEVAKLPVDAQGYRLYQGACMACHRADPSGVLAGSSFGVRPQLSLNTNLYSDSPTNAIHVVLNGITQPARPQLGTMPAFRHNLSDDQIATLLNTMRSQYGLQPWPGLSDKVKALREETRPGKVAAH</sequence>
<reference evidence="12 13" key="1">
    <citation type="submission" date="2016-10" db="EMBL/GenBank/DDBJ databases">
        <authorList>
            <person name="de Groot N.N."/>
        </authorList>
    </citation>
    <scope>NUCLEOTIDE SEQUENCE [LARGE SCALE GENOMIC DNA]</scope>
    <source>
        <strain evidence="12 13">LMG 24775</strain>
    </source>
</reference>
<evidence type="ECO:0000256" key="6">
    <source>
        <dbReference type="ARBA" id="ARBA00022737"/>
    </source>
</evidence>
<gene>
    <name evidence="12" type="ORF">SAMN05421547_10422</name>
</gene>
<dbReference type="InterPro" id="IPR009056">
    <property type="entry name" value="Cyt_c-like_dom"/>
</dbReference>
<name>A0A1H3IYM8_9BURK</name>
<feature type="binding site" description="covalent" evidence="9">
    <location>
        <position position="208"/>
    </location>
    <ligand>
        <name>heme c</name>
        <dbReference type="ChEBI" id="CHEBI:61717"/>
        <label>2</label>
    </ligand>
</feature>
<dbReference type="GeneID" id="94692143"/>
<dbReference type="RefSeq" id="WP_074921274.1">
    <property type="nucleotide sequence ID" value="NZ_CP141274.1"/>
</dbReference>
<feature type="domain" description="Cytochrome c" evidence="11">
    <location>
        <begin position="190"/>
        <end position="298"/>
    </location>
</feature>
<dbReference type="PANTHER" id="PTHR35008:SF8">
    <property type="entry name" value="ALCOHOL DEHYDROGENASE CYTOCHROME C SUBUNIT"/>
    <property type="match status" value="1"/>
</dbReference>
<accession>A0A1H3IYM8</accession>
<dbReference type="Gene3D" id="1.10.760.10">
    <property type="entry name" value="Cytochrome c-like domain"/>
    <property type="match status" value="3"/>
</dbReference>
<feature type="binding site" description="covalent" evidence="9">
    <location>
        <position position="340"/>
    </location>
    <ligand>
        <name>heme c</name>
        <dbReference type="ChEBI" id="CHEBI:61717"/>
        <label>3</label>
    </ligand>
</feature>
<evidence type="ECO:0000256" key="10">
    <source>
        <dbReference type="PIRSR" id="PIRSR000018-51"/>
    </source>
</evidence>
<dbReference type="EMBL" id="FNPE01000004">
    <property type="protein sequence ID" value="SDY32820.1"/>
    <property type="molecule type" value="Genomic_DNA"/>
</dbReference>
<feature type="binding site" description="covalent" evidence="9">
    <location>
        <position position="59"/>
    </location>
    <ligand>
        <name>heme c</name>
        <dbReference type="ChEBI" id="CHEBI:61717"/>
        <label>1</label>
    </ligand>
</feature>
<comment type="cofactor">
    <cofactor evidence="9">
        <name>heme c</name>
        <dbReference type="ChEBI" id="CHEBI:61717"/>
    </cofactor>
    <text evidence="9">Binds 3 heme c groups covalently per subunit.</text>
</comment>
<evidence type="ECO:0000256" key="4">
    <source>
        <dbReference type="ARBA" id="ARBA00022723"/>
    </source>
</evidence>
<protein>
    <submittedName>
        <fullName evidence="12">Cytochrome c, mono-and diheme variants</fullName>
    </submittedName>
</protein>
<dbReference type="Proteomes" id="UP000183417">
    <property type="component" value="Unassembled WGS sequence"/>
</dbReference>
<evidence type="ECO:0000256" key="1">
    <source>
        <dbReference type="ARBA" id="ARBA00004236"/>
    </source>
</evidence>
<dbReference type="AlphaFoldDB" id="A0A1H3IYM8"/>
<evidence type="ECO:0000256" key="3">
    <source>
        <dbReference type="ARBA" id="ARBA00022617"/>
    </source>
</evidence>
<dbReference type="GO" id="GO:0009055">
    <property type="term" value="F:electron transfer activity"/>
    <property type="evidence" value="ECO:0007669"/>
    <property type="project" value="InterPro"/>
</dbReference>
<feature type="binding site" description="covalent" evidence="9">
    <location>
        <position position="205"/>
    </location>
    <ligand>
        <name>heme c</name>
        <dbReference type="ChEBI" id="CHEBI:61717"/>
        <label>2</label>
    </ligand>
</feature>
<evidence type="ECO:0000256" key="8">
    <source>
        <dbReference type="ARBA" id="ARBA00023136"/>
    </source>
</evidence>
<feature type="binding site" description="axial binding residue" evidence="10">
    <location>
        <position position="209"/>
    </location>
    <ligand>
        <name>heme c</name>
        <dbReference type="ChEBI" id="CHEBI:61717"/>
        <label>2</label>
    </ligand>
    <ligandPart>
        <name>Fe</name>
        <dbReference type="ChEBI" id="CHEBI:18248"/>
    </ligandPart>
</feature>
<keyword evidence="7 10" id="KW-0408">Iron</keyword>
<keyword evidence="4 10" id="KW-0479">Metal-binding</keyword>
<comment type="subcellular location">
    <subcellularLocation>
        <location evidence="1">Cell membrane</location>
    </subcellularLocation>
</comment>
<keyword evidence="2" id="KW-1003">Cell membrane</keyword>
<feature type="domain" description="Cytochrome c" evidence="11">
    <location>
        <begin position="45"/>
        <end position="148"/>
    </location>
</feature>
<dbReference type="GO" id="GO:0020037">
    <property type="term" value="F:heme binding"/>
    <property type="evidence" value="ECO:0007669"/>
    <property type="project" value="InterPro"/>
</dbReference>
<dbReference type="PROSITE" id="PS51007">
    <property type="entry name" value="CYTC"/>
    <property type="match status" value="3"/>
</dbReference>
<evidence type="ECO:0000313" key="12">
    <source>
        <dbReference type="EMBL" id="SDY32820.1"/>
    </source>
</evidence>